<dbReference type="AlphaFoldDB" id="A0A644U3N1"/>
<dbReference type="Pfam" id="PF11276">
    <property type="entry name" value="DUF3078"/>
    <property type="match status" value="1"/>
</dbReference>
<accession>A0A644U3N1</accession>
<name>A0A644U3N1_9ZZZZ</name>
<evidence type="ECO:0008006" key="2">
    <source>
        <dbReference type="Google" id="ProtNLM"/>
    </source>
</evidence>
<comment type="caution">
    <text evidence="1">The sequence shown here is derived from an EMBL/GenBank/DDBJ whole genome shotgun (WGS) entry which is preliminary data.</text>
</comment>
<dbReference type="InterPro" id="IPR021428">
    <property type="entry name" value="DUF3078"/>
</dbReference>
<sequence>MMMKRFTITFVLLLLLISNSLLAQDTTVDQESSLAIPTEVVTQDTLIKDVNHSSELNKISDIRSQFEKQNSTYSAPVKPGESLLRFVKKDHAALSEEALYWARFVRDASLRFDDKMTFQDTVIVNPLFMPLLFKGNILPKDLTFYDFSALKSKDPYSRYYKADSVFKDLERVNKIEEIATGYIEKHHPEYFRYSVSDLPKDIIKPKEIIKDPTESLLSVSNEANFNDVSGPGKFIPERRYWKSNFESAIQFSQNHVSANWHKGGSSNLNVFTRNYLRYDYNKDKVQLTNEMELKASFYNAPKDTIHDYKIGDDVFRLHSNLGYKAFNKWFYTFDAEFKTQLFTNYKENSTQQLAALLSPFSVNIGVGMKYELDKAFKDKHKKLKLTVNMAPASFTYLYSIKDNIDLARHGFRDNKRSLSKFGSTLRTDLNYNISRNVNWQSRFYYFTSYDQVVGEFENTLTLAISRFFSTRIYLHLRFDDGVKKKEDIDTYFQMNELLSFGFNYKW</sequence>
<evidence type="ECO:0000313" key="1">
    <source>
        <dbReference type="EMBL" id="MPL73242.1"/>
    </source>
</evidence>
<gene>
    <name evidence="1" type="ORF">SDC9_19039</name>
</gene>
<reference evidence="1" key="1">
    <citation type="submission" date="2019-08" db="EMBL/GenBank/DDBJ databases">
        <authorList>
            <person name="Kucharzyk K."/>
            <person name="Murdoch R.W."/>
            <person name="Higgins S."/>
            <person name="Loffler F."/>
        </authorList>
    </citation>
    <scope>NUCLEOTIDE SEQUENCE</scope>
</reference>
<organism evidence="1">
    <name type="scientific">bioreactor metagenome</name>
    <dbReference type="NCBI Taxonomy" id="1076179"/>
    <lineage>
        <taxon>unclassified sequences</taxon>
        <taxon>metagenomes</taxon>
        <taxon>ecological metagenomes</taxon>
    </lineage>
</organism>
<proteinExistence type="predicted"/>
<protein>
    <recommendedName>
        <fullName evidence="2">DUF3078 domain-containing protein</fullName>
    </recommendedName>
</protein>
<dbReference type="EMBL" id="VSSQ01000071">
    <property type="protein sequence ID" value="MPL73242.1"/>
    <property type="molecule type" value="Genomic_DNA"/>
</dbReference>